<gene>
    <name evidence="2" type="ORF">MM415A00479_0023</name>
    <name evidence="1" type="ORF">MM415B01443_0016</name>
    <name evidence="3" type="ORF">TM448B01123_0014</name>
</gene>
<protein>
    <submittedName>
        <fullName evidence="1">Uncharacterized protein</fullName>
    </submittedName>
</protein>
<reference evidence="1" key="1">
    <citation type="submission" date="2020-03" db="EMBL/GenBank/DDBJ databases">
        <title>The deep terrestrial virosphere.</title>
        <authorList>
            <person name="Holmfeldt K."/>
            <person name="Nilsson E."/>
            <person name="Simone D."/>
            <person name="Lopez-Fernandez M."/>
            <person name="Wu X."/>
            <person name="de Brujin I."/>
            <person name="Lundin D."/>
            <person name="Andersson A."/>
            <person name="Bertilsson S."/>
            <person name="Dopson M."/>
        </authorList>
    </citation>
    <scope>NUCLEOTIDE SEQUENCE</scope>
    <source>
        <strain evidence="2">MM415A00479</strain>
        <strain evidence="1">MM415B01443</strain>
        <strain evidence="3">TM448B01123</strain>
    </source>
</reference>
<dbReference type="EMBL" id="MT141327">
    <property type="protein sequence ID" value="QJA58520.1"/>
    <property type="molecule type" value="Genomic_DNA"/>
</dbReference>
<dbReference type="EMBL" id="MT144707">
    <property type="protein sequence ID" value="QJH97928.1"/>
    <property type="molecule type" value="Genomic_DNA"/>
</dbReference>
<organism evidence="1">
    <name type="scientific">viral metagenome</name>
    <dbReference type="NCBI Taxonomy" id="1070528"/>
    <lineage>
        <taxon>unclassified sequences</taxon>
        <taxon>metagenomes</taxon>
        <taxon>organismal metagenomes</taxon>
    </lineage>
</organism>
<evidence type="ECO:0000313" key="2">
    <source>
        <dbReference type="EMBL" id="QJA81864.1"/>
    </source>
</evidence>
<dbReference type="AlphaFoldDB" id="A0A6M3ILM4"/>
<proteinExistence type="predicted"/>
<sequence length="93" mass="10441">MALTVNVTKKEVSEVMLGMWYITVNLKCLDGAVEVINQDVSVKYKTGQDIAAKQATFLEKLQAIIDEYKAEQVIFNHTKMTNLVTYLNTNLVG</sequence>
<name>A0A6M3ILM4_9ZZZZ</name>
<accession>A0A6M3ILM4</accession>
<dbReference type="EMBL" id="MT142472">
    <property type="protein sequence ID" value="QJA81864.1"/>
    <property type="molecule type" value="Genomic_DNA"/>
</dbReference>
<evidence type="ECO:0000313" key="1">
    <source>
        <dbReference type="EMBL" id="QJA58520.1"/>
    </source>
</evidence>
<evidence type="ECO:0000313" key="3">
    <source>
        <dbReference type="EMBL" id="QJH97928.1"/>
    </source>
</evidence>